<feature type="compositionally biased region" description="Basic and acidic residues" evidence="1">
    <location>
        <begin position="510"/>
        <end position="520"/>
    </location>
</feature>
<dbReference type="OrthoDB" id="3557758at2759"/>
<dbReference type="EMBL" id="KZ805310">
    <property type="protein sequence ID" value="PVI06181.1"/>
    <property type="molecule type" value="Genomic_DNA"/>
</dbReference>
<evidence type="ECO:0000313" key="3">
    <source>
        <dbReference type="Proteomes" id="UP000244855"/>
    </source>
</evidence>
<proteinExistence type="predicted"/>
<dbReference type="Proteomes" id="UP000244855">
    <property type="component" value="Unassembled WGS sequence"/>
</dbReference>
<feature type="region of interest" description="Disordered" evidence="1">
    <location>
        <begin position="64"/>
        <end position="111"/>
    </location>
</feature>
<evidence type="ECO:0000256" key="1">
    <source>
        <dbReference type="SAM" id="MobiDB-lite"/>
    </source>
</evidence>
<gene>
    <name evidence="2" type="ORF">DM02DRAFT_724592</name>
</gene>
<feature type="compositionally biased region" description="Polar residues" evidence="1">
    <location>
        <begin position="126"/>
        <end position="140"/>
    </location>
</feature>
<feature type="region of interest" description="Disordered" evidence="1">
    <location>
        <begin position="333"/>
        <end position="373"/>
    </location>
</feature>
<organism evidence="2 3">
    <name type="scientific">Periconia macrospinosa</name>
    <dbReference type="NCBI Taxonomy" id="97972"/>
    <lineage>
        <taxon>Eukaryota</taxon>
        <taxon>Fungi</taxon>
        <taxon>Dikarya</taxon>
        <taxon>Ascomycota</taxon>
        <taxon>Pezizomycotina</taxon>
        <taxon>Dothideomycetes</taxon>
        <taxon>Pleosporomycetidae</taxon>
        <taxon>Pleosporales</taxon>
        <taxon>Massarineae</taxon>
        <taxon>Periconiaceae</taxon>
        <taxon>Periconia</taxon>
    </lineage>
</organism>
<feature type="compositionally biased region" description="Polar residues" evidence="1">
    <location>
        <begin position="206"/>
        <end position="217"/>
    </location>
</feature>
<dbReference type="AlphaFoldDB" id="A0A2V1E6Q9"/>
<feature type="region of interest" description="Disordered" evidence="1">
    <location>
        <begin position="463"/>
        <end position="482"/>
    </location>
</feature>
<dbReference type="STRING" id="97972.A0A2V1E6Q9"/>
<feature type="compositionally biased region" description="Low complexity" evidence="1">
    <location>
        <begin position="161"/>
        <end position="174"/>
    </location>
</feature>
<feature type="compositionally biased region" description="Low complexity" evidence="1">
    <location>
        <begin position="521"/>
        <end position="532"/>
    </location>
</feature>
<feature type="region of interest" description="Disordered" evidence="1">
    <location>
        <begin position="493"/>
        <end position="548"/>
    </location>
</feature>
<protein>
    <submittedName>
        <fullName evidence="2">Uncharacterized protein</fullName>
    </submittedName>
</protein>
<keyword evidence="3" id="KW-1185">Reference proteome</keyword>
<accession>A0A2V1E6Q9</accession>
<reference evidence="2 3" key="1">
    <citation type="journal article" date="2018" name="Sci. Rep.">
        <title>Comparative genomics provides insights into the lifestyle and reveals functional heterogeneity of dark septate endophytic fungi.</title>
        <authorList>
            <person name="Knapp D.G."/>
            <person name="Nemeth J.B."/>
            <person name="Barry K."/>
            <person name="Hainaut M."/>
            <person name="Henrissat B."/>
            <person name="Johnson J."/>
            <person name="Kuo A."/>
            <person name="Lim J.H.P."/>
            <person name="Lipzen A."/>
            <person name="Nolan M."/>
            <person name="Ohm R.A."/>
            <person name="Tamas L."/>
            <person name="Grigoriev I.V."/>
            <person name="Spatafora J.W."/>
            <person name="Nagy L.G."/>
            <person name="Kovacs G.M."/>
        </authorList>
    </citation>
    <scope>NUCLEOTIDE SEQUENCE [LARGE SCALE GENOMIC DNA]</scope>
    <source>
        <strain evidence="2 3">DSE2036</strain>
    </source>
</reference>
<feature type="compositionally biased region" description="Polar residues" evidence="1">
    <location>
        <begin position="77"/>
        <end position="100"/>
    </location>
</feature>
<feature type="region of interest" description="Disordered" evidence="1">
    <location>
        <begin position="125"/>
        <end position="217"/>
    </location>
</feature>
<feature type="compositionally biased region" description="Polar residues" evidence="1">
    <location>
        <begin position="340"/>
        <end position="359"/>
    </location>
</feature>
<name>A0A2V1E6Q9_9PLEO</name>
<sequence length="766" mass="85080">MLSYPDRQKFQQVRARWEAAQVTPSKMVGRREKSVAHQPLLNDENAGPGRFRRKLSDGLSFIVNPLSQRKPPQPQQNKNSHLPTTNQPATKVHGPSQTLASPKPFGGGSAILQKSSTQYRLGKSYNEASEGTGSDSNTTPKPLPRSHTMSFIPRPSRRESGSSTTGSDTGTVRRIPICSPDQNTRLPPSKIPTPSPTATIRRDTSVQKPARNNTASDIQKDVAYDTCVAPTNQPHSSVSIWSYTTPILKTGECPPPSLRKPAKNSTMPISPLSPNISWPKNVTFEDDPSRPTYRAHRYTKGLFKIPETSPSHPNTMVPTNSPKIAVSDCVETQRAGGDGNSITSTTRRQNSPVTTQTPRATERFSPEQGSQKAVNTKNISAYLDGNTIAHTRLMGPVNPPTPPSIKTVAPRLSLPHAKVEKNLAPRYPMTPRGRNDAVASEIRVGINREVRLPHSSIYHPPRVRKRVSEPPVPPIPESFKSQSMPLFTKGKIETVTEDRTPLSKPTAAQDQRRERGEGETTQHPTTVHETTPGAIDTHSLKNPTQCGETKPTICTSESVFNKGLPRSFSGPFRLFSSSRLKPNSLPRSGTLHIIDQRANIVSHSQVKSYMPMSYWAGRFQSRFDQWRTEAMAYELHICKDRPESLGSYELKQEDKAACLIFLQLRSLCASSQAADSLWEFEYSYRRIHKLIGKDYDFAPLNPRKHNDSDARNGSIVRAVRRLTPRKSSFVNLLKGKGWNREEMKSPDIGHDHLVQITPGGFSGRER</sequence>
<feature type="region of interest" description="Disordered" evidence="1">
    <location>
        <begin position="1"/>
        <end position="52"/>
    </location>
</feature>
<evidence type="ECO:0000313" key="2">
    <source>
        <dbReference type="EMBL" id="PVI06181.1"/>
    </source>
</evidence>